<name>A0A0F9URD7_9ZZZZ</name>
<protein>
    <recommendedName>
        <fullName evidence="1">Calcineurin-like phosphoesterase domain-containing protein</fullName>
    </recommendedName>
</protein>
<comment type="caution">
    <text evidence="2">The sequence shown here is derived from an EMBL/GenBank/DDBJ whole genome shotgun (WGS) entry which is preliminary data.</text>
</comment>
<dbReference type="SUPFAM" id="SSF56300">
    <property type="entry name" value="Metallo-dependent phosphatases"/>
    <property type="match status" value="1"/>
</dbReference>
<proteinExistence type="predicted"/>
<feature type="domain" description="Calcineurin-like phosphoesterase" evidence="1">
    <location>
        <begin position="2"/>
        <end position="140"/>
    </location>
</feature>
<dbReference type="InterPro" id="IPR029052">
    <property type="entry name" value="Metallo-depent_PP-like"/>
</dbReference>
<reference evidence="2" key="1">
    <citation type="journal article" date="2015" name="Nature">
        <title>Complex archaea that bridge the gap between prokaryotes and eukaryotes.</title>
        <authorList>
            <person name="Spang A."/>
            <person name="Saw J.H."/>
            <person name="Jorgensen S.L."/>
            <person name="Zaremba-Niedzwiedzka K."/>
            <person name="Martijn J."/>
            <person name="Lind A.E."/>
            <person name="van Eijk R."/>
            <person name="Schleper C."/>
            <person name="Guy L."/>
            <person name="Ettema T.J."/>
        </authorList>
    </citation>
    <scope>NUCLEOTIDE SEQUENCE</scope>
</reference>
<evidence type="ECO:0000313" key="2">
    <source>
        <dbReference type="EMBL" id="KKN90067.1"/>
    </source>
</evidence>
<dbReference type="EMBL" id="LAZR01000113">
    <property type="protein sequence ID" value="KKN90067.1"/>
    <property type="molecule type" value="Genomic_DNA"/>
</dbReference>
<organism evidence="2">
    <name type="scientific">marine sediment metagenome</name>
    <dbReference type="NCBI Taxonomy" id="412755"/>
    <lineage>
        <taxon>unclassified sequences</taxon>
        <taxon>metagenomes</taxon>
        <taxon>ecological metagenomes</taxon>
    </lineage>
</organism>
<gene>
    <name evidence="2" type="ORF">LCGC14_0231800</name>
</gene>
<evidence type="ECO:0000259" key="1">
    <source>
        <dbReference type="Pfam" id="PF00149"/>
    </source>
</evidence>
<dbReference type="Gene3D" id="3.60.21.10">
    <property type="match status" value="1"/>
</dbReference>
<dbReference type="Pfam" id="PF00149">
    <property type="entry name" value="Metallophos"/>
    <property type="match status" value="1"/>
</dbReference>
<sequence>MLITGDLHLSSRARDDYRFELFPWLLKQCDKLNASTIILLGDLTDEKDKHSSYLVNRIMREICSLTDKEINLFLLKGNHDYVDQDNPFFRFVSSVPRVRFINKPEFHDLEYEELGWFLPHTSCPEEDWKDLDFENVEYVFLHQTISGAIASNGKQLEGTSEDIFKGVKSKIYSGDIHVPQKIGKIEYVGSPYQIRFGDNFEPRVIHIDEYGETHDIHFPTIKKHTVSIKDPEKLWDMKQLVEGDQVKVRMLLPRSSFVEWRSLKRRVEEICSEMGLDLYTVELEEMVRNKLKAKGEPKKSDRDMVISDPVDILKAYCEREEVGSDVLKAGLRLLGGGPGG</sequence>
<accession>A0A0F9URD7</accession>
<dbReference type="AlphaFoldDB" id="A0A0F9URD7"/>
<dbReference type="PANTHER" id="PTHR30337">
    <property type="entry name" value="COMPONENT OF ATP-DEPENDENT DSDNA EXONUCLEASE"/>
    <property type="match status" value="1"/>
</dbReference>
<dbReference type="InterPro" id="IPR050535">
    <property type="entry name" value="DNA_Repair-Maintenance_Comp"/>
</dbReference>
<dbReference type="InterPro" id="IPR004843">
    <property type="entry name" value="Calcineurin-like_PHP"/>
</dbReference>
<dbReference type="GO" id="GO:0016787">
    <property type="term" value="F:hydrolase activity"/>
    <property type="evidence" value="ECO:0007669"/>
    <property type="project" value="InterPro"/>
</dbReference>